<feature type="signal peptide" evidence="1">
    <location>
        <begin position="1"/>
        <end position="24"/>
    </location>
</feature>
<evidence type="ECO:0000313" key="3">
    <source>
        <dbReference type="Proteomes" id="UP000198646"/>
    </source>
</evidence>
<evidence type="ECO:0000313" key="2">
    <source>
        <dbReference type="EMBL" id="SDO80801.1"/>
    </source>
</evidence>
<accession>A0ABY0S4T7</accession>
<name>A0ABY0S4T7_9RHOB</name>
<dbReference type="Proteomes" id="UP000198646">
    <property type="component" value="Unassembled WGS sequence"/>
</dbReference>
<proteinExistence type="predicted"/>
<protein>
    <submittedName>
        <fullName evidence="2">Uncharacterized protein</fullName>
    </submittedName>
</protein>
<keyword evidence="3" id="KW-1185">Reference proteome</keyword>
<reference evidence="2 3" key="1">
    <citation type="submission" date="2016-10" db="EMBL/GenBank/DDBJ databases">
        <authorList>
            <person name="Varghese N."/>
            <person name="Submissions S."/>
        </authorList>
    </citation>
    <scope>NUCLEOTIDE SEQUENCE [LARGE SCALE GENOMIC DNA]</scope>
    <source>
        <strain evidence="2 3">DSM 17584</strain>
    </source>
</reference>
<gene>
    <name evidence="2" type="ORF">SAMN04488512_1062</name>
</gene>
<organism evidence="2 3">
    <name type="scientific">Sulfitobacter litoralis</name>
    <dbReference type="NCBI Taxonomy" id="335975"/>
    <lineage>
        <taxon>Bacteria</taxon>
        <taxon>Pseudomonadati</taxon>
        <taxon>Pseudomonadota</taxon>
        <taxon>Alphaproteobacteria</taxon>
        <taxon>Rhodobacterales</taxon>
        <taxon>Roseobacteraceae</taxon>
        <taxon>Sulfitobacter</taxon>
    </lineage>
</organism>
<dbReference type="EMBL" id="FNJD01000006">
    <property type="protein sequence ID" value="SDO80801.1"/>
    <property type="molecule type" value="Genomic_DNA"/>
</dbReference>
<evidence type="ECO:0000256" key="1">
    <source>
        <dbReference type="SAM" id="SignalP"/>
    </source>
</evidence>
<keyword evidence="1" id="KW-0732">Signal</keyword>
<comment type="caution">
    <text evidence="2">The sequence shown here is derived from an EMBL/GenBank/DDBJ whole genome shotgun (WGS) entry which is preliminary data.</text>
</comment>
<sequence length="76" mass="8139">MQKNNLIKVAAALSLMSAAGVAQADTMRIAHGFPAQSIVDDTFKTLAQHVEENTDLDTEVFALTVLDLKQASPGLR</sequence>
<feature type="chain" id="PRO_5046642108" evidence="1">
    <location>
        <begin position="25"/>
        <end position="76"/>
    </location>
</feature>